<dbReference type="InterPro" id="IPR001734">
    <property type="entry name" value="Na/solute_symporter"/>
</dbReference>
<dbReference type="Pfam" id="PF00474">
    <property type="entry name" value="SSF"/>
    <property type="match status" value="1"/>
</dbReference>
<evidence type="ECO:0000256" key="6">
    <source>
        <dbReference type="RuleBase" id="RU362091"/>
    </source>
</evidence>
<proteinExistence type="inferred from homology"/>
<evidence type="ECO:0000313" key="8">
    <source>
        <dbReference type="EMBL" id="SPE25797.1"/>
    </source>
</evidence>
<protein>
    <submittedName>
        <fullName evidence="8">SSS sodium solute transporter superfamily</fullName>
    </submittedName>
</protein>
<comment type="similarity">
    <text evidence="2 6">Belongs to the sodium:solute symporter (SSF) (TC 2.A.21) family.</text>
</comment>
<gene>
    <name evidence="8" type="ORF">SBA5_500018</name>
</gene>
<evidence type="ECO:0000256" key="3">
    <source>
        <dbReference type="ARBA" id="ARBA00022692"/>
    </source>
</evidence>
<feature type="transmembrane region" description="Helical" evidence="7">
    <location>
        <begin position="254"/>
        <end position="275"/>
    </location>
</feature>
<dbReference type="PANTHER" id="PTHR11819:SF195">
    <property type="entry name" value="SODIUM_GLUCOSE COTRANSPORTER 4"/>
    <property type="match status" value="1"/>
</dbReference>
<dbReference type="PANTHER" id="PTHR11819">
    <property type="entry name" value="SOLUTE CARRIER FAMILY 5"/>
    <property type="match status" value="1"/>
</dbReference>
<dbReference type="GO" id="GO:0005412">
    <property type="term" value="F:D-glucose:sodium symporter activity"/>
    <property type="evidence" value="ECO:0007669"/>
    <property type="project" value="TreeGrafter"/>
</dbReference>
<feature type="transmembrane region" description="Helical" evidence="7">
    <location>
        <begin position="394"/>
        <end position="421"/>
    </location>
</feature>
<evidence type="ECO:0000256" key="2">
    <source>
        <dbReference type="ARBA" id="ARBA00006434"/>
    </source>
</evidence>
<evidence type="ECO:0000256" key="4">
    <source>
        <dbReference type="ARBA" id="ARBA00022989"/>
    </source>
</evidence>
<reference evidence="9" key="1">
    <citation type="submission" date="2018-02" db="EMBL/GenBank/DDBJ databases">
        <authorList>
            <person name="Hausmann B."/>
        </authorList>
    </citation>
    <scope>NUCLEOTIDE SEQUENCE [LARGE SCALE GENOMIC DNA]</scope>
    <source>
        <strain evidence="9">Peat soil MAG SbA5</strain>
    </source>
</reference>
<keyword evidence="5 7" id="KW-0472">Membrane</keyword>
<name>A0A2N9LRC7_9BACT</name>
<keyword evidence="3 7" id="KW-0812">Transmembrane</keyword>
<feature type="transmembrane region" description="Helical" evidence="7">
    <location>
        <begin position="442"/>
        <end position="464"/>
    </location>
</feature>
<feature type="transmembrane region" description="Helical" evidence="7">
    <location>
        <begin position="6"/>
        <end position="26"/>
    </location>
</feature>
<feature type="transmembrane region" description="Helical" evidence="7">
    <location>
        <begin position="77"/>
        <end position="96"/>
    </location>
</feature>
<feature type="transmembrane region" description="Helical" evidence="7">
    <location>
        <begin position="204"/>
        <end position="222"/>
    </location>
</feature>
<evidence type="ECO:0000256" key="1">
    <source>
        <dbReference type="ARBA" id="ARBA00004141"/>
    </source>
</evidence>
<accession>A0A2N9LRC7</accession>
<feature type="transmembrane region" description="Helical" evidence="7">
    <location>
        <begin position="38"/>
        <end position="57"/>
    </location>
</feature>
<feature type="transmembrane region" description="Helical" evidence="7">
    <location>
        <begin position="130"/>
        <end position="152"/>
    </location>
</feature>
<sequence length="615" mass="63879">MPSLAPADWLILLIYCFFMLTAGFSLKRVMTGSRQYLQAGRALPGWLCGIALVGVSLGSQEVLGMGAAGARYGLGSLGFIVLGTIPAALFAGLYLMPIYYGSNSGTGAPDHTARSIPEYLGLRFDQKTRALNACLFSLGAAFSAGISLYAMARVLTALHIFEQVSNRLSLPASGVLLLAIVLPAALVLTYILLGGLGAAMYNQALQFCVVVAGLLPIALLGLKNLGGWSGLKAAVPHDLLHEWSGATQAGAHSAGIGAVGLLFGVGLVLGGGTWCTDFRLLQTAMAAKNADSARRAQLIAAAVWVFVPFLLILPGIVAVGLPTPHTSIVVHNENGAIYHDITVVPAAVEAGQGMVPAKADPGTGNPIIDANGHPVLDYAMATPNTLLHFLPMGLLGLGVSALLACLMSGVAASMTAFSSVFACDIYQAFLAKDADDKRILTVARWSAVGCVLLAIGAACATWRFNSLLDAMVLVFAVVNAPLFATLLLGAFWRRATGHGAFAGLIAGAAIALLHHGLDLPKGAQPGIHGGWIAVVHHPASELVLDLGTATLAFLVSLMVTVAVSFATKARPKTELKGLVHSLMAREPLGTQWWKRPETLAVAILLAAIAVNLIFV</sequence>
<dbReference type="Proteomes" id="UP000239735">
    <property type="component" value="Unassembled WGS sequence"/>
</dbReference>
<feature type="transmembrane region" description="Helical" evidence="7">
    <location>
        <begin position="470"/>
        <end position="492"/>
    </location>
</feature>
<feature type="transmembrane region" description="Helical" evidence="7">
    <location>
        <begin position="546"/>
        <end position="566"/>
    </location>
</feature>
<organism evidence="8 9">
    <name type="scientific">Candidatus Sulfuritelmatomonas gaucii</name>
    <dbReference type="NCBI Taxonomy" id="2043161"/>
    <lineage>
        <taxon>Bacteria</taxon>
        <taxon>Pseudomonadati</taxon>
        <taxon>Acidobacteriota</taxon>
        <taxon>Terriglobia</taxon>
        <taxon>Terriglobales</taxon>
        <taxon>Acidobacteriaceae</taxon>
        <taxon>Candidatus Sulfuritelmatomonas</taxon>
    </lineage>
</organism>
<dbReference type="GO" id="GO:0005886">
    <property type="term" value="C:plasma membrane"/>
    <property type="evidence" value="ECO:0007669"/>
    <property type="project" value="TreeGrafter"/>
</dbReference>
<dbReference type="InterPro" id="IPR038377">
    <property type="entry name" value="Na/Glc_symporter_sf"/>
</dbReference>
<dbReference type="EMBL" id="OKRB01000109">
    <property type="protein sequence ID" value="SPE25797.1"/>
    <property type="molecule type" value="Genomic_DNA"/>
</dbReference>
<evidence type="ECO:0000256" key="5">
    <source>
        <dbReference type="ARBA" id="ARBA00023136"/>
    </source>
</evidence>
<dbReference type="AlphaFoldDB" id="A0A2N9LRC7"/>
<evidence type="ECO:0000256" key="7">
    <source>
        <dbReference type="SAM" id="Phobius"/>
    </source>
</evidence>
<dbReference type="PROSITE" id="PS50283">
    <property type="entry name" value="NA_SOLUT_SYMP_3"/>
    <property type="match status" value="1"/>
</dbReference>
<keyword evidence="4 7" id="KW-1133">Transmembrane helix</keyword>
<comment type="subcellular location">
    <subcellularLocation>
        <location evidence="1">Membrane</location>
        <topology evidence="1">Multi-pass membrane protein</topology>
    </subcellularLocation>
</comment>
<dbReference type="Gene3D" id="1.20.1730.10">
    <property type="entry name" value="Sodium/glucose cotransporter"/>
    <property type="match status" value="1"/>
</dbReference>
<feature type="transmembrane region" description="Helical" evidence="7">
    <location>
        <begin position="172"/>
        <end position="192"/>
    </location>
</feature>
<feature type="transmembrane region" description="Helical" evidence="7">
    <location>
        <begin position="499"/>
        <end position="517"/>
    </location>
</feature>
<evidence type="ECO:0000313" key="9">
    <source>
        <dbReference type="Proteomes" id="UP000239735"/>
    </source>
</evidence>
<feature type="transmembrane region" description="Helical" evidence="7">
    <location>
        <begin position="296"/>
        <end position="321"/>
    </location>
</feature>